<dbReference type="Proteomes" id="UP001222027">
    <property type="component" value="Unassembled WGS sequence"/>
</dbReference>
<organism evidence="1 2">
    <name type="scientific">Ensete ventricosum</name>
    <name type="common">Abyssinian banana</name>
    <name type="synonym">Musa ensete</name>
    <dbReference type="NCBI Taxonomy" id="4639"/>
    <lineage>
        <taxon>Eukaryota</taxon>
        <taxon>Viridiplantae</taxon>
        <taxon>Streptophyta</taxon>
        <taxon>Embryophyta</taxon>
        <taxon>Tracheophyta</taxon>
        <taxon>Spermatophyta</taxon>
        <taxon>Magnoliopsida</taxon>
        <taxon>Liliopsida</taxon>
        <taxon>Zingiberales</taxon>
        <taxon>Musaceae</taxon>
        <taxon>Ensete</taxon>
    </lineage>
</organism>
<keyword evidence="2" id="KW-1185">Reference proteome</keyword>
<reference evidence="1 2" key="1">
    <citation type="submission" date="2022-12" db="EMBL/GenBank/DDBJ databases">
        <title>Chromosome-scale assembly of the Ensete ventricosum genome.</title>
        <authorList>
            <person name="Dussert Y."/>
            <person name="Stocks J."/>
            <person name="Wendawek A."/>
            <person name="Woldeyes F."/>
            <person name="Nichols R.A."/>
            <person name="Borrell J.S."/>
        </authorList>
    </citation>
    <scope>NUCLEOTIDE SEQUENCE [LARGE SCALE GENOMIC DNA]</scope>
    <source>
        <strain evidence="2">cv. Maze</strain>
        <tissue evidence="1">Seeds</tissue>
    </source>
</reference>
<comment type="caution">
    <text evidence="1">The sequence shown here is derived from an EMBL/GenBank/DDBJ whole genome shotgun (WGS) entry which is preliminary data.</text>
</comment>
<accession>A0AAV8PHK1</accession>
<dbReference type="AlphaFoldDB" id="A0AAV8PHK1"/>
<protein>
    <submittedName>
        <fullName evidence="1">Uncharacterized protein</fullName>
    </submittedName>
</protein>
<dbReference type="EMBL" id="JAQQAF010000005">
    <property type="protein sequence ID" value="KAJ8484761.1"/>
    <property type="molecule type" value="Genomic_DNA"/>
</dbReference>
<gene>
    <name evidence="1" type="ORF">OPV22_017246</name>
</gene>
<name>A0AAV8PHK1_ENSVE</name>
<proteinExistence type="predicted"/>
<evidence type="ECO:0000313" key="1">
    <source>
        <dbReference type="EMBL" id="KAJ8484761.1"/>
    </source>
</evidence>
<sequence length="66" mass="7408">MAASKAISTGLNISADYVKACSRLSRCSNIFYKPSKGVLLFIKKKALLVRRPWHPQAFGVCFFELE</sequence>
<evidence type="ECO:0000313" key="2">
    <source>
        <dbReference type="Proteomes" id="UP001222027"/>
    </source>
</evidence>